<accession>A0A6H5H2U8</accession>
<proteinExistence type="predicted"/>
<feature type="region of interest" description="Disordered" evidence="1">
    <location>
        <begin position="84"/>
        <end position="105"/>
    </location>
</feature>
<gene>
    <name evidence="2" type="ORF">NTEN_LOCUS14942</name>
</gene>
<dbReference type="EMBL" id="CADCXU010022409">
    <property type="protein sequence ID" value="CAB0009869.1"/>
    <property type="molecule type" value="Genomic_DNA"/>
</dbReference>
<feature type="compositionally biased region" description="Basic and acidic residues" evidence="1">
    <location>
        <begin position="84"/>
        <end position="93"/>
    </location>
</feature>
<reference evidence="2 3" key="1">
    <citation type="submission" date="2020-02" db="EMBL/GenBank/DDBJ databases">
        <authorList>
            <person name="Ferguson B K."/>
        </authorList>
    </citation>
    <scope>NUCLEOTIDE SEQUENCE [LARGE SCALE GENOMIC DNA]</scope>
</reference>
<organism evidence="2 3">
    <name type="scientific">Nesidiocoris tenuis</name>
    <dbReference type="NCBI Taxonomy" id="355587"/>
    <lineage>
        <taxon>Eukaryota</taxon>
        <taxon>Metazoa</taxon>
        <taxon>Ecdysozoa</taxon>
        <taxon>Arthropoda</taxon>
        <taxon>Hexapoda</taxon>
        <taxon>Insecta</taxon>
        <taxon>Pterygota</taxon>
        <taxon>Neoptera</taxon>
        <taxon>Paraneoptera</taxon>
        <taxon>Hemiptera</taxon>
        <taxon>Heteroptera</taxon>
        <taxon>Panheteroptera</taxon>
        <taxon>Cimicomorpha</taxon>
        <taxon>Miridae</taxon>
        <taxon>Dicyphina</taxon>
        <taxon>Nesidiocoris</taxon>
    </lineage>
</organism>
<dbReference type="AlphaFoldDB" id="A0A6H5H2U8"/>
<evidence type="ECO:0000313" key="3">
    <source>
        <dbReference type="Proteomes" id="UP000479000"/>
    </source>
</evidence>
<evidence type="ECO:0000256" key="1">
    <source>
        <dbReference type="SAM" id="MobiDB-lite"/>
    </source>
</evidence>
<feature type="region of interest" description="Disordered" evidence="1">
    <location>
        <begin position="151"/>
        <end position="170"/>
    </location>
</feature>
<feature type="region of interest" description="Disordered" evidence="1">
    <location>
        <begin position="191"/>
        <end position="246"/>
    </location>
</feature>
<name>A0A6H5H2U8_9HEMI</name>
<feature type="compositionally biased region" description="Polar residues" evidence="1">
    <location>
        <begin position="95"/>
        <end position="104"/>
    </location>
</feature>
<protein>
    <submittedName>
        <fullName evidence="2">Uncharacterized protein</fullName>
    </submittedName>
</protein>
<dbReference type="Proteomes" id="UP000479000">
    <property type="component" value="Unassembled WGS sequence"/>
</dbReference>
<feature type="compositionally biased region" description="Pro residues" evidence="1">
    <location>
        <begin position="228"/>
        <end position="240"/>
    </location>
</feature>
<evidence type="ECO:0000313" key="2">
    <source>
        <dbReference type="EMBL" id="CAB0009869.1"/>
    </source>
</evidence>
<keyword evidence="3" id="KW-1185">Reference proteome</keyword>
<sequence length="315" mass="35878">MKRHSAMRWKSKISACTRHASPPELKFGRSFCHREIIKTKTELTLTLTVHESFVIFLDFHVHHGHKKACPSIFEEEKLENLIRRRKHEGERSPRSRQSIRGQLQDSRRPYWRRAILLINPPLQYSDGRLDKTKRKNRRPIGLQLRCRLSLRPPRPIAAPGHARSDRSHGDRLVRQIRTNFSFKCEAAVKSELGDPSGDPICDPICDPSGDPIGGDVSESGGNVTSGSGPPPPSSSPPPTPQRSSRLLRTERPNAAELRFFISEMLLFSSLRSLFTVDAFISEEVRNFCECDVFATLDDDVVVLLLDIWKRENDNE</sequence>